<dbReference type="AlphaFoldDB" id="A0A2T7UID4"/>
<proteinExistence type="inferred from homology"/>
<dbReference type="SUPFAM" id="SSF53850">
    <property type="entry name" value="Periplasmic binding protein-like II"/>
    <property type="match status" value="1"/>
</dbReference>
<comment type="similarity">
    <text evidence="2">Belongs to the bacterial solute-binding protein 1 family.</text>
</comment>
<evidence type="ECO:0000256" key="1">
    <source>
        <dbReference type="ARBA" id="ARBA00004418"/>
    </source>
</evidence>
<dbReference type="RefSeq" id="WP_053176941.1">
    <property type="nucleotide sequence ID" value="NZ_LFYT02000002.1"/>
</dbReference>
<sequence>MSSYPSRRDALKAGAITVFGAALPFSGVQAQNRYAKYAGKTVVFSTPAHPHYDAMIKILPQFTKETGIKVEVDKLAIGRMKEKQLLEMSKPTGDFDLGCYVVMWKGEYVAKNLIQPLDPFFANPALADPAYDMKDIVPIYLENLGLVGGPKGYLAGPGAKLYGIPYGAETSVLAYRRDIFAKHNLTVPENYEDFRKILRILKDKEGIGALASRGQAGHQVVHAWLLHLNPLGGSVFDDKWNPRFNDKFGVEALKFLQEVVATGPAGIPGYGQGESNTAFLQGQAAMYLDSTSIAGLVNDPSKSKVVGNVSWALHPKGMRRASQSGGLGLAIPKNAKNPEASFLLMQWLTSKAQDKAVTMAGGAPMRNSTLRDQDAVRKYPEFITFQEALKYSAPDWRPIIPVWDTINVQALGVGLSEALTGKKTAEAALNDMVPQVTAIMRQAGYKI</sequence>
<gene>
    <name evidence="5" type="ORF">H663_002560</name>
</gene>
<evidence type="ECO:0000313" key="5">
    <source>
        <dbReference type="EMBL" id="PVE44439.1"/>
    </source>
</evidence>
<keyword evidence="4" id="KW-0732">Signal</keyword>
<evidence type="ECO:0000313" key="6">
    <source>
        <dbReference type="Proteomes" id="UP000037507"/>
    </source>
</evidence>
<evidence type="ECO:0000256" key="4">
    <source>
        <dbReference type="ARBA" id="ARBA00022729"/>
    </source>
</evidence>
<dbReference type="PANTHER" id="PTHR43649">
    <property type="entry name" value="ARABINOSE-BINDING PROTEIN-RELATED"/>
    <property type="match status" value="1"/>
</dbReference>
<keyword evidence="6" id="KW-1185">Reference proteome</keyword>
<dbReference type="Pfam" id="PF01547">
    <property type="entry name" value="SBP_bac_1"/>
    <property type="match status" value="1"/>
</dbReference>
<evidence type="ECO:0000256" key="2">
    <source>
        <dbReference type="ARBA" id="ARBA00008520"/>
    </source>
</evidence>
<comment type="caution">
    <text evidence="5">The sequence shown here is derived from an EMBL/GenBank/DDBJ whole genome shotgun (WGS) entry which is preliminary data.</text>
</comment>
<keyword evidence="3" id="KW-0813">Transport</keyword>
<dbReference type="OrthoDB" id="5890863at2"/>
<protein>
    <submittedName>
        <fullName evidence="5">ABC transporter substrate-binding protein</fullName>
    </submittedName>
</protein>
<accession>A0A2T7UID4</accession>
<dbReference type="Proteomes" id="UP000037507">
    <property type="component" value="Unassembled WGS sequence"/>
</dbReference>
<organism evidence="5 6">
    <name type="scientific">Limnohabitans planktonicus II-D5</name>
    <dbReference type="NCBI Taxonomy" id="1293045"/>
    <lineage>
        <taxon>Bacteria</taxon>
        <taxon>Pseudomonadati</taxon>
        <taxon>Pseudomonadota</taxon>
        <taxon>Betaproteobacteria</taxon>
        <taxon>Burkholderiales</taxon>
        <taxon>Comamonadaceae</taxon>
        <taxon>Limnohabitans</taxon>
    </lineage>
</organism>
<dbReference type="PANTHER" id="PTHR43649:SF34">
    <property type="entry name" value="ABC TRANSPORTER PERIPLASMIC-BINDING PROTEIN YCJN-RELATED"/>
    <property type="match status" value="1"/>
</dbReference>
<evidence type="ECO:0000256" key="3">
    <source>
        <dbReference type="ARBA" id="ARBA00022448"/>
    </source>
</evidence>
<comment type="subcellular location">
    <subcellularLocation>
        <location evidence="1">Periplasm</location>
    </subcellularLocation>
</comment>
<dbReference type="PROSITE" id="PS51318">
    <property type="entry name" value="TAT"/>
    <property type="match status" value="1"/>
</dbReference>
<dbReference type="InterPro" id="IPR006059">
    <property type="entry name" value="SBP"/>
</dbReference>
<dbReference type="STRING" id="1293045.H663_17910"/>
<reference evidence="5" key="1">
    <citation type="submission" date="2017-04" db="EMBL/GenBank/DDBJ databases">
        <title>Unexpected and diverse lifestyles within the genus Limnohabitans.</title>
        <authorList>
            <person name="Kasalicky V."/>
            <person name="Mehrshad M."/>
            <person name="Andrei S.-A."/>
            <person name="Salcher M."/>
            <person name="Kratochvilova H."/>
            <person name="Simek K."/>
            <person name="Ghai R."/>
        </authorList>
    </citation>
    <scope>NUCLEOTIDE SEQUENCE [LARGE SCALE GENOMIC DNA]</scope>
    <source>
        <strain evidence="5">II-D5</strain>
    </source>
</reference>
<name>A0A2T7UID4_9BURK</name>
<dbReference type="Gene3D" id="3.40.190.10">
    <property type="entry name" value="Periplasmic binding protein-like II"/>
    <property type="match status" value="2"/>
</dbReference>
<dbReference type="InterPro" id="IPR006311">
    <property type="entry name" value="TAT_signal"/>
</dbReference>
<dbReference type="GO" id="GO:0042597">
    <property type="term" value="C:periplasmic space"/>
    <property type="evidence" value="ECO:0007669"/>
    <property type="project" value="UniProtKB-SubCell"/>
</dbReference>
<dbReference type="InterPro" id="IPR050490">
    <property type="entry name" value="Bact_solute-bd_prot1"/>
</dbReference>
<dbReference type="EMBL" id="LFYT02000002">
    <property type="protein sequence ID" value="PVE44439.1"/>
    <property type="molecule type" value="Genomic_DNA"/>
</dbReference>